<comment type="caution">
    <text evidence="2">The sequence shown here is derived from an EMBL/GenBank/DDBJ whole genome shotgun (WGS) entry which is preliminary data.</text>
</comment>
<keyword evidence="3" id="KW-1185">Reference proteome</keyword>
<organism evidence="2 3">
    <name type="scientific">Armillaria novae-zelandiae</name>
    <dbReference type="NCBI Taxonomy" id="153914"/>
    <lineage>
        <taxon>Eukaryota</taxon>
        <taxon>Fungi</taxon>
        <taxon>Dikarya</taxon>
        <taxon>Basidiomycota</taxon>
        <taxon>Agaricomycotina</taxon>
        <taxon>Agaricomycetes</taxon>
        <taxon>Agaricomycetidae</taxon>
        <taxon>Agaricales</taxon>
        <taxon>Marasmiineae</taxon>
        <taxon>Physalacriaceae</taxon>
        <taxon>Armillaria</taxon>
    </lineage>
</organism>
<feature type="region of interest" description="Disordered" evidence="1">
    <location>
        <begin position="92"/>
        <end position="112"/>
    </location>
</feature>
<gene>
    <name evidence="2" type="ORF">IW261DRAFT_1505677</name>
</gene>
<protein>
    <submittedName>
        <fullName evidence="2">Uncharacterized protein</fullName>
    </submittedName>
</protein>
<dbReference type="EMBL" id="JAUEPR010000035">
    <property type="protein sequence ID" value="KAK0473100.1"/>
    <property type="molecule type" value="Genomic_DNA"/>
</dbReference>
<dbReference type="AlphaFoldDB" id="A0AA39UBY6"/>
<sequence length="162" mass="18352">MFRLEHASRQVHRFDEKTRFPAECRPRLFTSSVAFWIGVFAEGSAGLHRVQGRDIGTGGIRLLIRLLQKCLSLSTWRFPASRVRPPELRAQRSTTFHPTATKRPPSQDGLLPARGPFLPRSSALRPFADRYPRRAAIRSFGATVQSSPRTKGLLARLVKYSR</sequence>
<evidence type="ECO:0000256" key="1">
    <source>
        <dbReference type="SAM" id="MobiDB-lite"/>
    </source>
</evidence>
<accession>A0AA39UBY6</accession>
<name>A0AA39UBY6_9AGAR</name>
<evidence type="ECO:0000313" key="2">
    <source>
        <dbReference type="EMBL" id="KAK0473100.1"/>
    </source>
</evidence>
<evidence type="ECO:0000313" key="3">
    <source>
        <dbReference type="Proteomes" id="UP001175227"/>
    </source>
</evidence>
<dbReference type="Proteomes" id="UP001175227">
    <property type="component" value="Unassembled WGS sequence"/>
</dbReference>
<proteinExistence type="predicted"/>
<reference evidence="2" key="1">
    <citation type="submission" date="2023-06" db="EMBL/GenBank/DDBJ databases">
        <authorList>
            <consortium name="Lawrence Berkeley National Laboratory"/>
            <person name="Ahrendt S."/>
            <person name="Sahu N."/>
            <person name="Indic B."/>
            <person name="Wong-Bajracharya J."/>
            <person name="Merenyi Z."/>
            <person name="Ke H.-M."/>
            <person name="Monk M."/>
            <person name="Kocsube S."/>
            <person name="Drula E."/>
            <person name="Lipzen A."/>
            <person name="Balint B."/>
            <person name="Henrissat B."/>
            <person name="Andreopoulos B."/>
            <person name="Martin F.M."/>
            <person name="Harder C.B."/>
            <person name="Rigling D."/>
            <person name="Ford K.L."/>
            <person name="Foster G.D."/>
            <person name="Pangilinan J."/>
            <person name="Papanicolaou A."/>
            <person name="Barry K."/>
            <person name="LaButti K."/>
            <person name="Viragh M."/>
            <person name="Koriabine M."/>
            <person name="Yan M."/>
            <person name="Riley R."/>
            <person name="Champramary S."/>
            <person name="Plett K.L."/>
            <person name="Tsai I.J."/>
            <person name="Slot J."/>
            <person name="Sipos G."/>
            <person name="Plett J."/>
            <person name="Nagy L.G."/>
            <person name="Grigoriev I.V."/>
        </authorList>
    </citation>
    <scope>NUCLEOTIDE SEQUENCE</scope>
    <source>
        <strain evidence="2">ICMP 16352</strain>
    </source>
</reference>